<sequence length="66" mass="6868">MLAIGVTSNAHALATITLPTTSFDGLSSQQYDQGTIFSASLLDQVQTAGYLPGNTSNFLPPLALEP</sequence>
<protein>
    <submittedName>
        <fullName evidence="1">Uncharacterized protein</fullName>
    </submittedName>
</protein>
<dbReference type="Proteomes" id="UP000739411">
    <property type="component" value="Unassembled WGS sequence"/>
</dbReference>
<dbReference type="EMBL" id="JADJMS010000015">
    <property type="protein sequence ID" value="MBK7414992.1"/>
    <property type="molecule type" value="Genomic_DNA"/>
</dbReference>
<proteinExistence type="predicted"/>
<name>A0A935MVR9_9RHOO</name>
<organism evidence="1 2">
    <name type="scientific">Candidatus Dechloromonas phosphorivorans</name>
    <dbReference type="NCBI Taxonomy" id="2899244"/>
    <lineage>
        <taxon>Bacteria</taxon>
        <taxon>Pseudomonadati</taxon>
        <taxon>Pseudomonadota</taxon>
        <taxon>Betaproteobacteria</taxon>
        <taxon>Rhodocyclales</taxon>
        <taxon>Azonexaceae</taxon>
        <taxon>Dechloromonas</taxon>
    </lineage>
</organism>
<reference evidence="1 2" key="1">
    <citation type="submission" date="2020-10" db="EMBL/GenBank/DDBJ databases">
        <title>Connecting structure to function with the recovery of over 1000 high-quality activated sludge metagenome-assembled genomes encoding full-length rRNA genes using long-read sequencing.</title>
        <authorList>
            <person name="Singleton C.M."/>
            <person name="Petriglieri F."/>
            <person name="Kristensen J.M."/>
            <person name="Kirkegaard R.H."/>
            <person name="Michaelsen T.Y."/>
            <person name="Andersen M.H."/>
            <person name="Karst S.M."/>
            <person name="Dueholm M.S."/>
            <person name="Nielsen P.H."/>
            <person name="Albertsen M."/>
        </authorList>
    </citation>
    <scope>NUCLEOTIDE SEQUENCE [LARGE SCALE GENOMIC DNA]</scope>
    <source>
        <strain evidence="1">EsbW_18-Q3-R4-48_BATAC.463</strain>
    </source>
</reference>
<comment type="caution">
    <text evidence="1">The sequence shown here is derived from an EMBL/GenBank/DDBJ whole genome shotgun (WGS) entry which is preliminary data.</text>
</comment>
<gene>
    <name evidence="1" type="ORF">IPJ38_07595</name>
</gene>
<dbReference type="AlphaFoldDB" id="A0A935MVR9"/>
<evidence type="ECO:0000313" key="2">
    <source>
        <dbReference type="Proteomes" id="UP000739411"/>
    </source>
</evidence>
<accession>A0A935MVR9</accession>
<evidence type="ECO:0000313" key="1">
    <source>
        <dbReference type="EMBL" id="MBK7414992.1"/>
    </source>
</evidence>